<keyword evidence="4" id="KW-1185">Reference proteome</keyword>
<dbReference type="GO" id="GO:0016706">
    <property type="term" value="F:2-oxoglutarate-dependent dioxygenase activity"/>
    <property type="evidence" value="ECO:0007669"/>
    <property type="project" value="TreeGrafter"/>
</dbReference>
<comment type="caution">
    <text evidence="3">The sequence shown here is derived from an EMBL/GenBank/DDBJ whole genome shotgun (WGS) entry which is preliminary data.</text>
</comment>
<protein>
    <recommendedName>
        <fullName evidence="2">Cupin-like domain-containing protein</fullName>
    </recommendedName>
</protein>
<evidence type="ECO:0000313" key="4">
    <source>
        <dbReference type="Proteomes" id="UP001195483"/>
    </source>
</evidence>
<dbReference type="PANTHER" id="PTHR12480">
    <property type="entry name" value="ARGININE DEMETHYLASE AND LYSYL-HYDROXYLASE JMJD"/>
    <property type="match status" value="1"/>
</dbReference>
<dbReference type="Gene3D" id="2.60.120.650">
    <property type="entry name" value="Cupin"/>
    <property type="match status" value="1"/>
</dbReference>
<dbReference type="AlphaFoldDB" id="A0AAE0RXA4"/>
<reference evidence="3" key="2">
    <citation type="journal article" date="2021" name="Genome Biol. Evol.">
        <title>Developing a high-quality reference genome for a parasitic bivalve with doubly uniparental inheritance (Bivalvia: Unionida).</title>
        <authorList>
            <person name="Smith C.H."/>
        </authorList>
    </citation>
    <scope>NUCLEOTIDE SEQUENCE</scope>
    <source>
        <strain evidence="3">CHS0354</strain>
        <tissue evidence="3">Mantle</tissue>
    </source>
</reference>
<gene>
    <name evidence="3" type="ORF">CHS0354_024768</name>
</gene>
<dbReference type="InterPro" id="IPR041667">
    <property type="entry name" value="Cupin_8"/>
</dbReference>
<dbReference type="Pfam" id="PF13621">
    <property type="entry name" value="Cupin_8"/>
    <property type="match status" value="1"/>
</dbReference>
<evidence type="ECO:0000256" key="1">
    <source>
        <dbReference type="SAM" id="Phobius"/>
    </source>
</evidence>
<dbReference type="EMBL" id="JAEAOA010001462">
    <property type="protein sequence ID" value="KAK3581225.1"/>
    <property type="molecule type" value="Genomic_DNA"/>
</dbReference>
<dbReference type="Proteomes" id="UP001195483">
    <property type="component" value="Unassembled WGS sequence"/>
</dbReference>
<dbReference type="PANTHER" id="PTHR12480:SF19">
    <property type="entry name" value="CUPIN-LIKE DOMAIN-CONTAINING PROTEIN"/>
    <property type="match status" value="1"/>
</dbReference>
<reference evidence="3" key="1">
    <citation type="journal article" date="2021" name="Genome Biol. Evol.">
        <title>A High-Quality Reference Genome for a Parasitic Bivalve with Doubly Uniparental Inheritance (Bivalvia: Unionida).</title>
        <authorList>
            <person name="Smith C.H."/>
        </authorList>
    </citation>
    <scope>NUCLEOTIDE SEQUENCE</scope>
    <source>
        <strain evidence="3">CHS0354</strain>
    </source>
</reference>
<accession>A0AAE0RXA4</accession>
<organism evidence="3 4">
    <name type="scientific">Potamilus streckersoni</name>
    <dbReference type="NCBI Taxonomy" id="2493646"/>
    <lineage>
        <taxon>Eukaryota</taxon>
        <taxon>Metazoa</taxon>
        <taxon>Spiralia</taxon>
        <taxon>Lophotrochozoa</taxon>
        <taxon>Mollusca</taxon>
        <taxon>Bivalvia</taxon>
        <taxon>Autobranchia</taxon>
        <taxon>Heteroconchia</taxon>
        <taxon>Palaeoheterodonta</taxon>
        <taxon>Unionida</taxon>
        <taxon>Unionoidea</taxon>
        <taxon>Unionidae</taxon>
        <taxon>Ambleminae</taxon>
        <taxon>Lampsilini</taxon>
        <taxon>Potamilus</taxon>
    </lineage>
</organism>
<keyword evidence="1" id="KW-0472">Membrane</keyword>
<dbReference type="SUPFAM" id="SSF51197">
    <property type="entry name" value="Clavaminate synthase-like"/>
    <property type="match status" value="1"/>
</dbReference>
<sequence length="384" mass="44318">MMRNKTRCMEDRGLLINSGFMAKMNRKDIGTDDKTSMPFVSKDTKEPFDSKDPEELFEKLYQKAVKLGLKGEDFEKLDALQEIINSCHKEEISFIKYFKAVVGTFAVIVVCIIFVYCTEWPVSNERILSLWFDFYDTDIEREPCIINLPETVVDVFRPPVDCSICQGITTVDRVSNITSEEFENKYAYSGHPVIITDGTESWTAPEVFSFEFFKEIYTDDSPVMENTEANCQFFPYKTNFRNLRDVFSMSEERAHMKDGSDPWYIGWSNCDFLAANILREHYKRPYFLPVTSESSRTDWIFMGSPGYGAHMHIDNVGHPSWQAQITGTKQWTLEPPPECYFECTARIQATVYPGEIIVLDTNKWFHATLNVGNDISITIGSEYD</sequence>
<feature type="transmembrane region" description="Helical" evidence="1">
    <location>
        <begin position="97"/>
        <end position="116"/>
    </location>
</feature>
<keyword evidence="1" id="KW-0812">Transmembrane</keyword>
<dbReference type="InterPro" id="IPR050910">
    <property type="entry name" value="JMJD6_ArgDemeth/LysHydrox"/>
</dbReference>
<evidence type="ECO:0000313" key="3">
    <source>
        <dbReference type="EMBL" id="KAK3581225.1"/>
    </source>
</evidence>
<name>A0AAE0RXA4_9BIVA</name>
<proteinExistence type="predicted"/>
<reference evidence="3" key="3">
    <citation type="submission" date="2023-05" db="EMBL/GenBank/DDBJ databases">
        <authorList>
            <person name="Smith C.H."/>
        </authorList>
    </citation>
    <scope>NUCLEOTIDE SEQUENCE</scope>
    <source>
        <strain evidence="3">CHS0354</strain>
        <tissue evidence="3">Mantle</tissue>
    </source>
</reference>
<evidence type="ECO:0000259" key="2">
    <source>
        <dbReference type="Pfam" id="PF13621"/>
    </source>
</evidence>
<keyword evidence="1" id="KW-1133">Transmembrane helix</keyword>
<feature type="domain" description="Cupin-like" evidence="2">
    <location>
        <begin position="180"/>
        <end position="338"/>
    </location>
</feature>